<protein>
    <submittedName>
        <fullName evidence="2">Uncharacterized protein</fullName>
    </submittedName>
</protein>
<dbReference type="Proteomes" id="UP000824071">
    <property type="component" value="Unassembled WGS sequence"/>
</dbReference>
<evidence type="ECO:0000313" key="2">
    <source>
        <dbReference type="EMBL" id="HIU36028.1"/>
    </source>
</evidence>
<proteinExistence type="predicted"/>
<reference evidence="2" key="2">
    <citation type="journal article" date="2021" name="PeerJ">
        <title>Extensive microbial diversity within the chicken gut microbiome revealed by metagenomics and culture.</title>
        <authorList>
            <person name="Gilroy R."/>
            <person name="Ravi A."/>
            <person name="Getino M."/>
            <person name="Pursley I."/>
            <person name="Horton D.L."/>
            <person name="Alikhan N.F."/>
            <person name="Baker D."/>
            <person name="Gharbi K."/>
            <person name="Hall N."/>
            <person name="Watson M."/>
            <person name="Adriaenssens E.M."/>
            <person name="Foster-Nyarko E."/>
            <person name="Jarju S."/>
            <person name="Secka A."/>
            <person name="Antonio M."/>
            <person name="Oren A."/>
            <person name="Chaudhuri R.R."/>
            <person name="La Ragione R."/>
            <person name="Hildebrand F."/>
            <person name="Pallen M.J."/>
        </authorList>
    </citation>
    <scope>NUCLEOTIDE SEQUENCE</scope>
    <source>
        <strain evidence="2">ChiGjej1B1-19959</strain>
    </source>
</reference>
<feature type="compositionally biased region" description="Low complexity" evidence="1">
    <location>
        <begin position="88"/>
        <end position="99"/>
    </location>
</feature>
<dbReference type="AlphaFoldDB" id="A0A9D1LCZ4"/>
<organism evidence="2 3">
    <name type="scientific">Candidatus Fimenecus excrementigallinarum</name>
    <dbReference type="NCBI Taxonomy" id="2840816"/>
    <lineage>
        <taxon>Bacteria</taxon>
        <taxon>Bacillati</taxon>
        <taxon>Bacillota</taxon>
        <taxon>Clostridia</taxon>
        <taxon>Candidatus Fimenecus</taxon>
    </lineage>
</organism>
<feature type="compositionally biased region" description="Polar residues" evidence="1">
    <location>
        <begin position="57"/>
        <end position="72"/>
    </location>
</feature>
<reference evidence="2" key="1">
    <citation type="submission" date="2020-10" db="EMBL/GenBank/DDBJ databases">
        <authorList>
            <person name="Gilroy R."/>
        </authorList>
    </citation>
    <scope>NUCLEOTIDE SEQUENCE</scope>
    <source>
        <strain evidence="2">ChiGjej1B1-19959</strain>
    </source>
</reference>
<evidence type="ECO:0000313" key="3">
    <source>
        <dbReference type="Proteomes" id="UP000824071"/>
    </source>
</evidence>
<accession>A0A9D1LCZ4</accession>
<name>A0A9D1LCZ4_9FIRM</name>
<comment type="caution">
    <text evidence="2">The sequence shown here is derived from an EMBL/GenBank/DDBJ whole genome shotgun (WGS) entry which is preliminary data.</text>
</comment>
<feature type="region of interest" description="Disordered" evidence="1">
    <location>
        <begin position="55"/>
        <end position="101"/>
    </location>
</feature>
<dbReference type="InterPro" id="IPR035451">
    <property type="entry name" value="Ada-like_dom_sf"/>
</dbReference>
<evidence type="ECO:0000256" key="1">
    <source>
        <dbReference type="SAM" id="MobiDB-lite"/>
    </source>
</evidence>
<dbReference type="EMBL" id="DVMW01000033">
    <property type="protein sequence ID" value="HIU36028.1"/>
    <property type="molecule type" value="Genomic_DNA"/>
</dbReference>
<sequence length="161" mass="17244">MDGKRKTALFTAAFFVLALALLVGTFAMQLSLRRTLDAAPAAAQTAPQTVTDAPQVFTDTPQQSPAVQTQPVRPTEAAREEPLTVRKAPTTAAPANTTEARAETLSETLVVNTSSKKIHSPDCAYVRNMDAKNRREISASALSEYLADGYELCAHCEGYAS</sequence>
<gene>
    <name evidence="2" type="ORF">IAC53_05420</name>
</gene>
<dbReference type="Gene3D" id="3.40.10.10">
    <property type="entry name" value="DNA Methylphosphotriester Repair Domain"/>
    <property type="match status" value="1"/>
</dbReference>